<gene>
    <name evidence="1" type="ORF">EXN66_Car000169</name>
</gene>
<reference evidence="2" key="2">
    <citation type="submission" date="2019-02" db="EMBL/GenBank/DDBJ databases">
        <title>Opniocepnalus argus Var Kimnra genome.</title>
        <authorList>
            <person name="Zhou C."/>
            <person name="Xiao S."/>
        </authorList>
    </citation>
    <scope>NUCLEOTIDE SEQUENCE [LARGE SCALE GENOMIC DNA]</scope>
</reference>
<evidence type="ECO:0000313" key="2">
    <source>
        <dbReference type="Proteomes" id="UP000503349"/>
    </source>
</evidence>
<organism evidence="1 2">
    <name type="scientific">Channa argus</name>
    <name type="common">Northern snakehead</name>
    <name type="synonym">Ophicephalus argus</name>
    <dbReference type="NCBI Taxonomy" id="215402"/>
    <lineage>
        <taxon>Eukaryota</taxon>
        <taxon>Metazoa</taxon>
        <taxon>Chordata</taxon>
        <taxon>Craniata</taxon>
        <taxon>Vertebrata</taxon>
        <taxon>Euteleostomi</taxon>
        <taxon>Actinopterygii</taxon>
        <taxon>Neopterygii</taxon>
        <taxon>Teleostei</taxon>
        <taxon>Neoteleostei</taxon>
        <taxon>Acanthomorphata</taxon>
        <taxon>Anabantaria</taxon>
        <taxon>Anabantiformes</taxon>
        <taxon>Channoidei</taxon>
        <taxon>Channidae</taxon>
        <taxon>Channa</taxon>
    </lineage>
</organism>
<reference evidence="1 2" key="1">
    <citation type="submission" date="2019-02" db="EMBL/GenBank/DDBJ databases">
        <title>Opniocepnalus argus genome.</title>
        <authorList>
            <person name="Zhou C."/>
            <person name="Xiao S."/>
        </authorList>
    </citation>
    <scope>NUCLEOTIDE SEQUENCE [LARGE SCALE GENOMIC DNA]</scope>
    <source>
        <strain evidence="1">OARG1902GOOAL</strain>
        <tissue evidence="1">Muscle</tissue>
    </source>
</reference>
<name>A0A6G1QWY6_CHAAH</name>
<keyword evidence="2" id="KW-1185">Reference proteome</keyword>
<evidence type="ECO:0000313" key="1">
    <source>
        <dbReference type="EMBL" id="KAF3706997.1"/>
    </source>
</evidence>
<dbReference type="EMBL" id="CM015712">
    <property type="protein sequence ID" value="KAF3706997.1"/>
    <property type="molecule type" value="Genomic_DNA"/>
</dbReference>
<dbReference type="AlphaFoldDB" id="A0A6G1QWY6"/>
<protein>
    <submittedName>
        <fullName evidence="1">Uncharacterized protein</fullName>
    </submittedName>
</protein>
<proteinExistence type="predicted"/>
<accession>A0A6G1QWY6</accession>
<sequence length="83" mass="9503">MHVFGLWEETGGNLLKHRENMQKDVLAVRWQDLQLNQHSSLLLLSSSFMFSLFLADILSPLCGECVKHCKGLVLRLDPTRHLS</sequence>
<dbReference type="Proteomes" id="UP000503349">
    <property type="component" value="Chromosome 1"/>
</dbReference>